<feature type="domain" description="Fumarylacetoacetase-like C-terminal" evidence="3">
    <location>
        <begin position="72"/>
        <end position="278"/>
    </location>
</feature>
<accession>A0A9Q3ZNQ0</accession>
<keyword evidence="2" id="KW-0479">Metal-binding</keyword>
<evidence type="ECO:0000256" key="2">
    <source>
        <dbReference type="ARBA" id="ARBA00022723"/>
    </source>
</evidence>
<dbReference type="AlphaFoldDB" id="A0A9Q3ZNQ0"/>
<proteinExistence type="inferred from homology"/>
<keyword evidence="4" id="KW-0378">Hydrolase</keyword>
<sequence length="281" mass="28959">MRLASFLVDGAPGYGVITEAGAHPALPALRAACPTLRDYLRTRAVAALPDQCGAALPLDGLVWLPPIPKPGKILCAGMNYRKPYPVDGVPPPDPGHVVLFSRHPQTLVGHGAPLEMPQGAAAESFDFEGEIVAVIGRPGRHIAPEAALGHVLGYSAMNEGSVRGWMKHSVHAGKNFNASGSWGPWITTADEAGDIAGMSLQTRVNGTLMQSDSGAGMIFGLAELIAYISHIQPLEAGDIIATGSPDGTGGSRTPPAFLRPGDRVAVTVGGVGTLENSVGAS</sequence>
<name>A0A9Q3ZNQ0_9RHOB</name>
<evidence type="ECO:0000313" key="5">
    <source>
        <dbReference type="Proteomes" id="UP000813672"/>
    </source>
</evidence>
<dbReference type="GO" id="GO:0046872">
    <property type="term" value="F:metal ion binding"/>
    <property type="evidence" value="ECO:0007669"/>
    <property type="project" value="UniProtKB-KW"/>
</dbReference>
<dbReference type="Pfam" id="PF01557">
    <property type="entry name" value="FAA_hydrolase"/>
    <property type="match status" value="1"/>
</dbReference>
<dbReference type="Gene3D" id="3.90.850.10">
    <property type="entry name" value="Fumarylacetoacetase-like, C-terminal domain"/>
    <property type="match status" value="1"/>
</dbReference>
<evidence type="ECO:0000256" key="1">
    <source>
        <dbReference type="ARBA" id="ARBA00010211"/>
    </source>
</evidence>
<dbReference type="EMBL" id="JAGQAF010000013">
    <property type="protein sequence ID" value="MCE8539398.1"/>
    <property type="molecule type" value="Genomic_DNA"/>
</dbReference>
<dbReference type="InterPro" id="IPR051121">
    <property type="entry name" value="FAH"/>
</dbReference>
<evidence type="ECO:0000259" key="3">
    <source>
        <dbReference type="Pfam" id="PF01557"/>
    </source>
</evidence>
<dbReference type="GO" id="GO:0044281">
    <property type="term" value="P:small molecule metabolic process"/>
    <property type="evidence" value="ECO:0007669"/>
    <property type="project" value="UniProtKB-ARBA"/>
</dbReference>
<dbReference type="RefSeq" id="WP_234221367.1">
    <property type="nucleotide sequence ID" value="NZ_JAGQAF010000013.1"/>
</dbReference>
<evidence type="ECO:0000313" key="4">
    <source>
        <dbReference type="EMBL" id="MCE8539398.1"/>
    </source>
</evidence>
<dbReference type="InterPro" id="IPR011234">
    <property type="entry name" value="Fumarylacetoacetase-like_C"/>
</dbReference>
<dbReference type="GO" id="GO:0016787">
    <property type="term" value="F:hydrolase activity"/>
    <property type="evidence" value="ECO:0007669"/>
    <property type="project" value="UniProtKB-KW"/>
</dbReference>
<reference evidence="4" key="1">
    <citation type="journal article" date="2021" name="Environ. Microbiol.">
        <title>Cryptic niche differentiation of novel sediment ecotypes of Rugeria pomeroyi correlates with nitrate respiration.</title>
        <authorList>
            <person name="Lin X."/>
            <person name="McNichol J."/>
            <person name="Chu X."/>
            <person name="Qian Y."/>
            <person name="Luo H."/>
        </authorList>
    </citation>
    <scope>NUCLEOTIDE SEQUENCE</scope>
    <source>
        <strain evidence="4">SZCCDBB064</strain>
    </source>
</reference>
<dbReference type="Proteomes" id="UP000813672">
    <property type="component" value="Unassembled WGS sequence"/>
</dbReference>
<dbReference type="SUPFAM" id="SSF56529">
    <property type="entry name" value="FAH"/>
    <property type="match status" value="1"/>
</dbReference>
<dbReference type="PANTHER" id="PTHR42796:SF4">
    <property type="entry name" value="FUMARYLACETOACETATE HYDROLASE DOMAIN-CONTAINING PROTEIN 2A"/>
    <property type="match status" value="1"/>
</dbReference>
<comment type="caution">
    <text evidence="4">The sequence shown here is derived from an EMBL/GenBank/DDBJ whole genome shotgun (WGS) entry which is preliminary data.</text>
</comment>
<organism evidence="4 5">
    <name type="scientific">Ruegeria pomeroyi</name>
    <dbReference type="NCBI Taxonomy" id="89184"/>
    <lineage>
        <taxon>Bacteria</taxon>
        <taxon>Pseudomonadati</taxon>
        <taxon>Pseudomonadota</taxon>
        <taxon>Alphaproteobacteria</taxon>
        <taxon>Rhodobacterales</taxon>
        <taxon>Roseobacteraceae</taxon>
        <taxon>Ruegeria</taxon>
    </lineage>
</organism>
<comment type="similarity">
    <text evidence="1">Belongs to the FAH family.</text>
</comment>
<gene>
    <name evidence="4" type="ORF">KBY27_18230</name>
</gene>
<dbReference type="InterPro" id="IPR036663">
    <property type="entry name" value="Fumarylacetoacetase_C_sf"/>
</dbReference>
<dbReference type="PANTHER" id="PTHR42796">
    <property type="entry name" value="FUMARYLACETOACETATE HYDROLASE DOMAIN-CONTAINING PROTEIN 2A-RELATED"/>
    <property type="match status" value="1"/>
</dbReference>
<protein>
    <submittedName>
        <fullName evidence="4">Fumarylacetoacetate hydrolase family protein</fullName>
    </submittedName>
</protein>